<dbReference type="Pfam" id="PF03466">
    <property type="entry name" value="LysR_substrate"/>
    <property type="match status" value="1"/>
</dbReference>
<sequence>MITIRHIEIVNALAHHRHFGRAAEALGITQSALTRALQALEGDLGVRLFDRGTGVPEPTIFGRIVLERGEPVTRSMDVLSREIRLARGLEVGEITVVAGTFPSELWVPQALGRLAMEFPNVRCRLRSTEARFAVKEVLNGRADIAIADRVEVRDLDDLAFEKLVTAKVALYCRRGHPLLRHKVIKPDDLLDYPLTGPSPSHYSSETVDGPGDYGALTVPKSGGFVPRIWAESFAAMRQVVMASDAVGWAPVPLLEPYWRRRELAHLVMKPAPIDIEFGLITQRHRTPAPAVTTFIRIISAIAANKQVPRDLTGG</sequence>
<accession>A0ABY7MFA2</accession>
<evidence type="ECO:0000313" key="8">
    <source>
        <dbReference type="Proteomes" id="UP001179614"/>
    </source>
</evidence>
<evidence type="ECO:0000313" key="7">
    <source>
        <dbReference type="EMBL" id="WBL76859.1"/>
    </source>
</evidence>
<dbReference type="PRINTS" id="PR00039">
    <property type="entry name" value="HTHLYSR"/>
</dbReference>
<dbReference type="CDD" id="cd05466">
    <property type="entry name" value="PBP2_LTTR_substrate"/>
    <property type="match status" value="1"/>
</dbReference>
<dbReference type="Gene3D" id="1.10.10.10">
    <property type="entry name" value="Winged helix-like DNA-binding domain superfamily/Winged helix DNA-binding domain"/>
    <property type="match status" value="1"/>
</dbReference>
<evidence type="ECO:0000256" key="2">
    <source>
        <dbReference type="ARBA" id="ARBA00009437"/>
    </source>
</evidence>
<protein>
    <submittedName>
        <fullName evidence="7">LysR family transcriptional regulator</fullName>
    </submittedName>
</protein>
<dbReference type="Gene3D" id="3.40.190.290">
    <property type="match status" value="1"/>
</dbReference>
<dbReference type="InterPro" id="IPR036390">
    <property type="entry name" value="WH_DNA-bd_sf"/>
</dbReference>
<keyword evidence="3" id="KW-0805">Transcription regulation</keyword>
<dbReference type="Pfam" id="PF00126">
    <property type="entry name" value="HTH_1"/>
    <property type="match status" value="1"/>
</dbReference>
<evidence type="ECO:0000256" key="1">
    <source>
        <dbReference type="ARBA" id="ARBA00003502"/>
    </source>
</evidence>
<feature type="domain" description="HTH lysR-type" evidence="6">
    <location>
        <begin position="2"/>
        <end position="59"/>
    </location>
</feature>
<keyword evidence="4" id="KW-0238">DNA-binding</keyword>
<evidence type="ECO:0000256" key="5">
    <source>
        <dbReference type="ARBA" id="ARBA00023163"/>
    </source>
</evidence>
<evidence type="ECO:0000256" key="3">
    <source>
        <dbReference type="ARBA" id="ARBA00023015"/>
    </source>
</evidence>
<organism evidence="7 8">
    <name type="scientific">Bradyrhizobium xenonodulans</name>
    <dbReference type="NCBI Taxonomy" id="2736875"/>
    <lineage>
        <taxon>Bacteria</taxon>
        <taxon>Pseudomonadati</taxon>
        <taxon>Pseudomonadota</taxon>
        <taxon>Alphaproteobacteria</taxon>
        <taxon>Hyphomicrobiales</taxon>
        <taxon>Nitrobacteraceae</taxon>
        <taxon>Bradyrhizobium</taxon>
    </lineage>
</organism>
<evidence type="ECO:0000256" key="4">
    <source>
        <dbReference type="ARBA" id="ARBA00023125"/>
    </source>
</evidence>
<keyword evidence="8" id="KW-1185">Reference proteome</keyword>
<proteinExistence type="inferred from homology"/>
<dbReference type="RefSeq" id="WP_270162130.1">
    <property type="nucleotide sequence ID" value="NZ_CP089391.1"/>
</dbReference>
<comment type="similarity">
    <text evidence="2">Belongs to the LysR transcriptional regulatory family.</text>
</comment>
<name>A0ABY7MFA2_9BRAD</name>
<dbReference type="EMBL" id="CP089391">
    <property type="protein sequence ID" value="WBL76859.1"/>
    <property type="molecule type" value="Genomic_DNA"/>
</dbReference>
<dbReference type="InterPro" id="IPR036388">
    <property type="entry name" value="WH-like_DNA-bd_sf"/>
</dbReference>
<dbReference type="PANTHER" id="PTHR30126:SF98">
    <property type="entry name" value="HTH-TYPE TRANSCRIPTIONAL ACTIVATOR BAUR"/>
    <property type="match status" value="1"/>
</dbReference>
<dbReference type="InterPro" id="IPR000847">
    <property type="entry name" value="LysR_HTH_N"/>
</dbReference>
<dbReference type="SUPFAM" id="SSF46785">
    <property type="entry name" value="Winged helix' DNA-binding domain"/>
    <property type="match status" value="1"/>
</dbReference>
<comment type="function">
    <text evidence="1">NodD regulates the expression of the nodABCFE genes which encode other nodulation proteins. NodD is also a negative regulator of its own expression. Binds flavonoids as inducers.</text>
</comment>
<reference evidence="7" key="1">
    <citation type="submission" date="2021-12" db="EMBL/GenBank/DDBJ databases">
        <title>Bradyrhizobium xenonodulans sp. nov.</title>
        <authorList>
            <person name="Claassens R."/>
            <person name="Venter S.N."/>
            <person name="Beukes C.W."/>
            <person name="Stepkowski T."/>
            <person name="Steenkamp E.T."/>
        </authorList>
    </citation>
    <scope>NUCLEOTIDE SEQUENCE</scope>
    <source>
        <strain evidence="7">14AB</strain>
    </source>
</reference>
<dbReference type="SUPFAM" id="SSF53850">
    <property type="entry name" value="Periplasmic binding protein-like II"/>
    <property type="match status" value="1"/>
</dbReference>
<evidence type="ECO:0000259" key="6">
    <source>
        <dbReference type="PROSITE" id="PS50931"/>
    </source>
</evidence>
<dbReference type="Proteomes" id="UP001179614">
    <property type="component" value="Chromosome"/>
</dbReference>
<keyword evidence="5" id="KW-0804">Transcription</keyword>
<dbReference type="InterPro" id="IPR005119">
    <property type="entry name" value="LysR_subst-bd"/>
</dbReference>
<dbReference type="PROSITE" id="PS50931">
    <property type="entry name" value="HTH_LYSR"/>
    <property type="match status" value="1"/>
</dbReference>
<gene>
    <name evidence="7" type="ORF">I3J27_28100</name>
</gene>
<dbReference type="PANTHER" id="PTHR30126">
    <property type="entry name" value="HTH-TYPE TRANSCRIPTIONAL REGULATOR"/>
    <property type="match status" value="1"/>
</dbReference>